<dbReference type="SUPFAM" id="SSF109797">
    <property type="entry name" value="Bacteriocin immunity protein-like"/>
    <property type="match status" value="1"/>
</dbReference>
<dbReference type="InterPro" id="IPR023130">
    <property type="entry name" value="Ta0600-like_sf"/>
</dbReference>
<dbReference type="GO" id="GO:0030153">
    <property type="term" value="P:bacteriocin immunity"/>
    <property type="evidence" value="ECO:0007669"/>
    <property type="project" value="InterPro"/>
</dbReference>
<dbReference type="Gene3D" id="1.20.1440.50">
    <property type="entry name" value="Ta0600-like"/>
    <property type="match status" value="1"/>
</dbReference>
<dbReference type="Pfam" id="PF08951">
    <property type="entry name" value="EntA_Immun"/>
    <property type="match status" value="1"/>
</dbReference>
<proteinExistence type="predicted"/>
<evidence type="ECO:0000313" key="1">
    <source>
        <dbReference type="EMBL" id="KWU04968.1"/>
    </source>
</evidence>
<dbReference type="EMBL" id="LJGP01000001">
    <property type="protein sequence ID" value="KWU04968.1"/>
    <property type="molecule type" value="Genomic_DNA"/>
</dbReference>
<dbReference type="PATRIC" id="fig|47770.28.peg.57"/>
<sequence>MQDNGQNLKKILEELRQETVNDRDATKLINQGLSKLTQGVNFDKVVFELNRDLNNYSLVHGFKLPQALIRLKIMLNENPDKWKFAGLTGSI</sequence>
<name>A0A109DKV7_9LACO</name>
<protein>
    <submittedName>
        <fullName evidence="1">Enterocin immunity protein</fullName>
    </submittedName>
</protein>
<dbReference type="AlphaFoldDB" id="A0A109DKV7"/>
<reference evidence="1 2" key="1">
    <citation type="journal article" date="2016" name="Microbiology (Mosc.)">
        <title>Comparison of Lactobacillus crispatus isolates from Lactobacillus-dominated vaginal microbiomes with isolates from microbiomes containing bacterial vaginosis-associated bacteria.</title>
        <authorList>
            <person name="Abdelmaksoud A.A."/>
            <person name="Koparde V.N."/>
            <person name="Sheth N.U."/>
            <person name="Serrano M.G."/>
            <person name="Glascock A.L."/>
            <person name="Fettweis J.M."/>
            <person name="Strauss Iii J.F."/>
            <person name="Buck G.A."/>
            <person name="Jefferson K.K."/>
        </authorList>
    </citation>
    <scope>NUCLEOTIDE SEQUENCE [LARGE SCALE GENOMIC DNA]</scope>
    <source>
        <strain evidence="1 2">VMC3</strain>
    </source>
</reference>
<gene>
    <name evidence="1" type="ORF">AEL95_00250</name>
</gene>
<accession>A0A109DKV7</accession>
<evidence type="ECO:0000313" key="2">
    <source>
        <dbReference type="Proteomes" id="UP000067598"/>
    </source>
</evidence>
<comment type="caution">
    <text evidence="1">The sequence shown here is derived from an EMBL/GenBank/DDBJ whole genome shotgun (WGS) entry which is preliminary data.</text>
</comment>
<dbReference type="InterPro" id="IPR015046">
    <property type="entry name" value="LciA_Immunity-like"/>
</dbReference>
<dbReference type="RefSeq" id="WP_005723819.1">
    <property type="nucleotide sequence ID" value="NZ_AP025162.1"/>
</dbReference>
<organism evidence="1 2">
    <name type="scientific">Lactobacillus crispatus</name>
    <dbReference type="NCBI Taxonomy" id="47770"/>
    <lineage>
        <taxon>Bacteria</taxon>
        <taxon>Bacillati</taxon>
        <taxon>Bacillota</taxon>
        <taxon>Bacilli</taxon>
        <taxon>Lactobacillales</taxon>
        <taxon>Lactobacillaceae</taxon>
        <taxon>Lactobacillus</taxon>
    </lineage>
</organism>
<dbReference type="Proteomes" id="UP000067598">
    <property type="component" value="Unassembled WGS sequence"/>
</dbReference>